<keyword evidence="6" id="KW-1185">Reference proteome</keyword>
<evidence type="ECO:0000259" key="4">
    <source>
        <dbReference type="Pfam" id="PF08241"/>
    </source>
</evidence>
<evidence type="ECO:0000256" key="3">
    <source>
        <dbReference type="ARBA" id="ARBA00022679"/>
    </source>
</evidence>
<proteinExistence type="inferred from homology"/>
<keyword evidence="2" id="KW-0489">Methyltransferase</keyword>
<organism evidence="5 6">
    <name type="scientific">Elysia crispata</name>
    <name type="common">lettuce slug</name>
    <dbReference type="NCBI Taxonomy" id="231223"/>
    <lineage>
        <taxon>Eukaryota</taxon>
        <taxon>Metazoa</taxon>
        <taxon>Spiralia</taxon>
        <taxon>Lophotrochozoa</taxon>
        <taxon>Mollusca</taxon>
        <taxon>Gastropoda</taxon>
        <taxon>Heterobranchia</taxon>
        <taxon>Euthyneura</taxon>
        <taxon>Panpulmonata</taxon>
        <taxon>Sacoglossa</taxon>
        <taxon>Placobranchoidea</taxon>
        <taxon>Plakobranchidae</taxon>
        <taxon>Elysia</taxon>
    </lineage>
</organism>
<comment type="caution">
    <text evidence="5">The sequence shown here is derived from an EMBL/GenBank/DDBJ whole genome shotgun (WGS) entry which is preliminary data.</text>
</comment>
<dbReference type="InterPro" id="IPR013216">
    <property type="entry name" value="Methyltransf_11"/>
</dbReference>
<dbReference type="AlphaFoldDB" id="A0AAE0Z5Y9"/>
<dbReference type="InterPro" id="IPR029063">
    <property type="entry name" value="SAM-dependent_MTases_sf"/>
</dbReference>
<evidence type="ECO:0000256" key="2">
    <source>
        <dbReference type="ARBA" id="ARBA00022603"/>
    </source>
</evidence>
<dbReference type="Gene3D" id="3.40.50.150">
    <property type="entry name" value="Vaccinia Virus protein VP39"/>
    <property type="match status" value="1"/>
</dbReference>
<name>A0AAE0Z5Y9_9GAST</name>
<gene>
    <name evidence="5" type="ORF">RRG08_021159</name>
</gene>
<dbReference type="GO" id="GO:0008757">
    <property type="term" value="F:S-adenosylmethionine-dependent methyltransferase activity"/>
    <property type="evidence" value="ECO:0007669"/>
    <property type="project" value="InterPro"/>
</dbReference>
<evidence type="ECO:0000313" key="6">
    <source>
        <dbReference type="Proteomes" id="UP001283361"/>
    </source>
</evidence>
<dbReference type="SUPFAM" id="SSF53335">
    <property type="entry name" value="S-adenosyl-L-methionine-dependent methyltransferases"/>
    <property type="match status" value="1"/>
</dbReference>
<comment type="similarity">
    <text evidence="1">Belongs to the methyltransferase superfamily.</text>
</comment>
<sequence>MSDEKVAAKSEFTLPSLFVDKNTSYHYANHRHSYSEELFRLISDFCKEKLENLNLAVDVGCGPGNSTVGFTKHFKQVIGVDISESQIALAPKDIPNCQFKVGSATDLEFLPAASVDLLSCGLAFNLMPKKEFLAEADRILKPGGTLAIFGYSSPRCSDQVMDDLLQWMHDKVIPYVGKELIEAWELYPDLELPYPGWIRRDDLMITQMMSPEGILGLGKLHRRFLIENGHEEINLLPEIEDRMAAALQEIRQYSDGLDFEMKFKTVVIMGHKPLQC</sequence>
<evidence type="ECO:0000313" key="5">
    <source>
        <dbReference type="EMBL" id="KAK3763338.1"/>
    </source>
</evidence>
<feature type="domain" description="Methyltransferase type 11" evidence="4">
    <location>
        <begin position="57"/>
        <end position="148"/>
    </location>
</feature>
<dbReference type="PANTHER" id="PTHR44942:SF4">
    <property type="entry name" value="METHYLTRANSFERASE TYPE 11 DOMAIN-CONTAINING PROTEIN"/>
    <property type="match status" value="1"/>
</dbReference>
<dbReference type="GO" id="GO:0032259">
    <property type="term" value="P:methylation"/>
    <property type="evidence" value="ECO:0007669"/>
    <property type="project" value="UniProtKB-KW"/>
</dbReference>
<protein>
    <recommendedName>
        <fullName evidence="4">Methyltransferase type 11 domain-containing protein</fullName>
    </recommendedName>
</protein>
<dbReference type="Pfam" id="PF08241">
    <property type="entry name" value="Methyltransf_11"/>
    <property type="match status" value="1"/>
</dbReference>
<dbReference type="InterPro" id="IPR051052">
    <property type="entry name" value="Diverse_substrate_MTase"/>
</dbReference>
<dbReference type="EMBL" id="JAWDGP010004573">
    <property type="protein sequence ID" value="KAK3763338.1"/>
    <property type="molecule type" value="Genomic_DNA"/>
</dbReference>
<accession>A0AAE0Z5Y9</accession>
<keyword evidence="3" id="KW-0808">Transferase</keyword>
<dbReference type="Proteomes" id="UP001283361">
    <property type="component" value="Unassembled WGS sequence"/>
</dbReference>
<reference evidence="5" key="1">
    <citation type="journal article" date="2023" name="G3 (Bethesda)">
        <title>A reference genome for the long-term kleptoplast-retaining sea slug Elysia crispata morphotype clarki.</title>
        <authorList>
            <person name="Eastman K.E."/>
            <person name="Pendleton A.L."/>
            <person name="Shaikh M.A."/>
            <person name="Suttiyut T."/>
            <person name="Ogas R."/>
            <person name="Tomko P."/>
            <person name="Gavelis G."/>
            <person name="Widhalm J.R."/>
            <person name="Wisecaver J.H."/>
        </authorList>
    </citation>
    <scope>NUCLEOTIDE SEQUENCE</scope>
    <source>
        <strain evidence="5">ECLA1</strain>
    </source>
</reference>
<dbReference type="CDD" id="cd02440">
    <property type="entry name" value="AdoMet_MTases"/>
    <property type="match status" value="1"/>
</dbReference>
<evidence type="ECO:0000256" key="1">
    <source>
        <dbReference type="ARBA" id="ARBA00008361"/>
    </source>
</evidence>
<dbReference type="PANTHER" id="PTHR44942">
    <property type="entry name" value="METHYLTRANSF_11 DOMAIN-CONTAINING PROTEIN"/>
    <property type="match status" value="1"/>
</dbReference>